<evidence type="ECO:0000256" key="1">
    <source>
        <dbReference type="ARBA" id="ARBA00022617"/>
    </source>
</evidence>
<dbReference type="AlphaFoldDB" id="A0A1I4EUR9"/>
<evidence type="ECO:0000313" key="7">
    <source>
        <dbReference type="EMBL" id="SFL07891.1"/>
    </source>
</evidence>
<dbReference type="InterPro" id="IPR009056">
    <property type="entry name" value="Cyt_c-like_dom"/>
</dbReference>
<dbReference type="InterPro" id="IPR036909">
    <property type="entry name" value="Cyt_c-like_dom_sf"/>
</dbReference>
<dbReference type="PROSITE" id="PS51007">
    <property type="entry name" value="CYTC"/>
    <property type="match status" value="1"/>
</dbReference>
<reference evidence="7 8" key="1">
    <citation type="submission" date="2016-10" db="EMBL/GenBank/DDBJ databases">
        <authorList>
            <person name="de Groot N.N."/>
        </authorList>
    </citation>
    <scope>NUCLEOTIDE SEQUENCE [LARGE SCALE GENOMIC DNA]</scope>
    <source>
        <strain evidence="7 8">DSM 16199</strain>
    </source>
</reference>
<evidence type="ECO:0000256" key="3">
    <source>
        <dbReference type="ARBA" id="ARBA00023004"/>
    </source>
</evidence>
<dbReference type="Proteomes" id="UP000199550">
    <property type="component" value="Unassembled WGS sequence"/>
</dbReference>
<gene>
    <name evidence="7" type="ORF">SAMN04488004_107114</name>
</gene>
<feature type="domain" description="Cytochrome c" evidence="6">
    <location>
        <begin position="19"/>
        <end position="129"/>
    </location>
</feature>
<organism evidence="7 8">
    <name type="scientific">Loktanella salsilacus</name>
    <dbReference type="NCBI Taxonomy" id="195913"/>
    <lineage>
        <taxon>Bacteria</taxon>
        <taxon>Pseudomonadati</taxon>
        <taxon>Pseudomonadota</taxon>
        <taxon>Alphaproteobacteria</taxon>
        <taxon>Rhodobacterales</taxon>
        <taxon>Roseobacteraceae</taxon>
        <taxon>Loktanella</taxon>
    </lineage>
</organism>
<dbReference type="GO" id="GO:0046872">
    <property type="term" value="F:metal ion binding"/>
    <property type="evidence" value="ECO:0007669"/>
    <property type="project" value="UniProtKB-KW"/>
</dbReference>
<dbReference type="GO" id="GO:0020037">
    <property type="term" value="F:heme binding"/>
    <property type="evidence" value="ECO:0007669"/>
    <property type="project" value="InterPro"/>
</dbReference>
<evidence type="ECO:0000256" key="5">
    <source>
        <dbReference type="SAM" id="SignalP"/>
    </source>
</evidence>
<dbReference type="OrthoDB" id="335174at2"/>
<dbReference type="EMBL" id="FOTF01000007">
    <property type="protein sequence ID" value="SFL07891.1"/>
    <property type="molecule type" value="Genomic_DNA"/>
</dbReference>
<accession>A0A1I4EUR9</accession>
<dbReference type="Pfam" id="PF00034">
    <property type="entry name" value="Cytochrom_C"/>
    <property type="match status" value="1"/>
</dbReference>
<proteinExistence type="predicted"/>
<dbReference type="GO" id="GO:0009055">
    <property type="term" value="F:electron transfer activity"/>
    <property type="evidence" value="ECO:0007669"/>
    <property type="project" value="InterPro"/>
</dbReference>
<dbReference type="RefSeq" id="WP_090188051.1">
    <property type="nucleotide sequence ID" value="NZ_FOTF01000007.1"/>
</dbReference>
<feature type="signal peptide" evidence="5">
    <location>
        <begin position="1"/>
        <end position="18"/>
    </location>
</feature>
<evidence type="ECO:0000259" key="6">
    <source>
        <dbReference type="PROSITE" id="PS51007"/>
    </source>
</evidence>
<sequence>MCHTLAALLICLGLPLHAQNAEVGEKLFTTHCATCHGVGAQGDGPMANMILIQPPDLTRMQLRFGGTLPITRIVMRIDGRDPLTSHGSPMPVYGDFFEGWDVAVKSETGQPIMTSLPIVDLLAYLASVQR</sequence>
<evidence type="ECO:0000256" key="4">
    <source>
        <dbReference type="PROSITE-ProRule" id="PRU00433"/>
    </source>
</evidence>
<evidence type="ECO:0000256" key="2">
    <source>
        <dbReference type="ARBA" id="ARBA00022723"/>
    </source>
</evidence>
<keyword evidence="8" id="KW-1185">Reference proteome</keyword>
<evidence type="ECO:0000313" key="8">
    <source>
        <dbReference type="Proteomes" id="UP000199550"/>
    </source>
</evidence>
<keyword evidence="5" id="KW-0732">Signal</keyword>
<feature type="chain" id="PRO_5011739330" evidence="5">
    <location>
        <begin position="19"/>
        <end position="130"/>
    </location>
</feature>
<dbReference type="STRING" id="195913.SAMN04488004_107114"/>
<protein>
    <submittedName>
        <fullName evidence="7">Cytochrome c</fullName>
    </submittedName>
</protein>
<dbReference type="Gene3D" id="1.10.760.10">
    <property type="entry name" value="Cytochrome c-like domain"/>
    <property type="match status" value="1"/>
</dbReference>
<dbReference type="SUPFAM" id="SSF46626">
    <property type="entry name" value="Cytochrome c"/>
    <property type="match status" value="1"/>
</dbReference>
<keyword evidence="1 4" id="KW-0349">Heme</keyword>
<keyword evidence="2 4" id="KW-0479">Metal-binding</keyword>
<name>A0A1I4EUR9_9RHOB</name>
<keyword evidence="3 4" id="KW-0408">Iron</keyword>